<name>A0AAQ4DNN9_AMBAM</name>
<dbReference type="PANTHER" id="PTHR22639">
    <property type="entry name" value="GAG-RELATED PROTEIN"/>
    <property type="match status" value="1"/>
</dbReference>
<keyword evidence="1" id="KW-0479">Metal-binding</keyword>
<feature type="region of interest" description="Disordered" evidence="2">
    <location>
        <begin position="293"/>
        <end position="424"/>
    </location>
</feature>
<evidence type="ECO:0000256" key="2">
    <source>
        <dbReference type="SAM" id="MobiDB-lite"/>
    </source>
</evidence>
<evidence type="ECO:0000256" key="1">
    <source>
        <dbReference type="PROSITE-ProRule" id="PRU00047"/>
    </source>
</evidence>
<dbReference type="GO" id="GO:0003723">
    <property type="term" value="F:RNA binding"/>
    <property type="evidence" value="ECO:0007669"/>
    <property type="project" value="InterPro"/>
</dbReference>
<dbReference type="PROSITE" id="PS50158">
    <property type="entry name" value="ZF_CCHC"/>
    <property type="match status" value="1"/>
</dbReference>
<accession>A0AAQ4DNN9</accession>
<dbReference type="SMART" id="SM00343">
    <property type="entry name" value="ZnF_C2HC"/>
    <property type="match status" value="2"/>
</dbReference>
<comment type="caution">
    <text evidence="4">The sequence shown here is derived from an EMBL/GenBank/DDBJ whole genome shotgun (WGS) entry which is preliminary data.</text>
</comment>
<dbReference type="InterPro" id="IPR001878">
    <property type="entry name" value="Znf_CCHC"/>
</dbReference>
<dbReference type="EMBL" id="JARKHS020028700">
    <property type="protein sequence ID" value="KAK8764079.1"/>
    <property type="molecule type" value="Genomic_DNA"/>
</dbReference>
<reference evidence="4 5" key="1">
    <citation type="journal article" date="2023" name="Arcadia Sci">
        <title>De novo assembly of a long-read Amblyomma americanum tick genome.</title>
        <authorList>
            <person name="Chou S."/>
            <person name="Poskanzer K.E."/>
            <person name="Rollins M."/>
            <person name="Thuy-Boun P.S."/>
        </authorList>
    </citation>
    <scope>NUCLEOTIDE SEQUENCE [LARGE SCALE GENOMIC DNA]</scope>
    <source>
        <strain evidence="4">F_SG_1</strain>
        <tissue evidence="4">Salivary glands</tissue>
    </source>
</reference>
<dbReference type="AlphaFoldDB" id="A0AAQ4DNN9"/>
<feature type="compositionally biased region" description="Basic residues" evidence="2">
    <location>
        <begin position="328"/>
        <end position="342"/>
    </location>
</feature>
<evidence type="ECO:0000313" key="5">
    <source>
        <dbReference type="Proteomes" id="UP001321473"/>
    </source>
</evidence>
<keyword evidence="1" id="KW-0862">Zinc</keyword>
<evidence type="ECO:0000313" key="4">
    <source>
        <dbReference type="EMBL" id="KAK8764079.1"/>
    </source>
</evidence>
<feature type="region of interest" description="Disordered" evidence="2">
    <location>
        <begin position="237"/>
        <end position="277"/>
    </location>
</feature>
<keyword evidence="5" id="KW-1185">Reference proteome</keyword>
<dbReference type="GO" id="GO:0003690">
    <property type="term" value="F:double-stranded DNA binding"/>
    <property type="evidence" value="ECO:0007669"/>
    <property type="project" value="InterPro"/>
</dbReference>
<sequence length="424" mass="45852">MASAKRLKPFTFFGRVPQGTTTLELTKILVTRFSKTELGGVQDFTGGKFEIFLKTRAAVERFLLDPVVEVKGTAVTFEYRGTRAKLIRAFGYSSEHHDVELATALAPYGKILSVSRESVPGFPTVTTGIRRIKMEMKSAVPNFLDVIDTTVQLEYEGVLRVCRKCGAQGHMGANCDTAQCSRCGAYGHEVCEAPCPKCGQDHPVKDCRKRTFASVVGGDEEHEEPATIWEQPALVQPSNALSAQTSSADKGSCGASALSSPPEDDREPPAPPASTEATLEQDVVAERHQVPLAAATAEETIAPAEPEESLPAAEETDAETGMEVTSARAKRKRSPRKPKKTKKSEPSSSSKSLDSVPLTKRAFLKKPTLSESSSESDDDQETRDPCPYCNNKTCDCELISDNSYESTERSPPSSPAADDTEPQA</sequence>
<dbReference type="GO" id="GO:0008270">
    <property type="term" value="F:zinc ion binding"/>
    <property type="evidence" value="ECO:0007669"/>
    <property type="project" value="UniProtKB-KW"/>
</dbReference>
<dbReference type="Proteomes" id="UP001321473">
    <property type="component" value="Unassembled WGS sequence"/>
</dbReference>
<proteinExistence type="predicted"/>
<keyword evidence="1" id="KW-0863">Zinc-finger</keyword>
<feature type="compositionally biased region" description="Polar residues" evidence="2">
    <location>
        <begin position="237"/>
        <end position="249"/>
    </location>
</feature>
<evidence type="ECO:0000259" key="3">
    <source>
        <dbReference type="PROSITE" id="PS50158"/>
    </source>
</evidence>
<dbReference type="PANTHER" id="PTHR22639:SF3">
    <property type="entry name" value="ZINC FINGER CCHC DOMAIN-CONTAINING PROTEIN 3"/>
    <property type="match status" value="1"/>
</dbReference>
<organism evidence="4 5">
    <name type="scientific">Amblyomma americanum</name>
    <name type="common">Lone star tick</name>
    <dbReference type="NCBI Taxonomy" id="6943"/>
    <lineage>
        <taxon>Eukaryota</taxon>
        <taxon>Metazoa</taxon>
        <taxon>Ecdysozoa</taxon>
        <taxon>Arthropoda</taxon>
        <taxon>Chelicerata</taxon>
        <taxon>Arachnida</taxon>
        <taxon>Acari</taxon>
        <taxon>Parasitiformes</taxon>
        <taxon>Ixodida</taxon>
        <taxon>Ixodoidea</taxon>
        <taxon>Ixodidae</taxon>
        <taxon>Amblyomminae</taxon>
        <taxon>Amblyomma</taxon>
    </lineage>
</organism>
<protein>
    <recommendedName>
        <fullName evidence="3">CCHC-type domain-containing protein</fullName>
    </recommendedName>
</protein>
<feature type="domain" description="CCHC-type" evidence="3">
    <location>
        <begin position="162"/>
        <end position="175"/>
    </location>
</feature>
<feature type="compositionally biased region" description="Polar residues" evidence="2">
    <location>
        <begin position="400"/>
        <end position="411"/>
    </location>
</feature>
<gene>
    <name evidence="4" type="ORF">V5799_033308</name>
</gene>
<feature type="compositionally biased region" description="Low complexity" evidence="2">
    <location>
        <begin position="293"/>
        <end position="313"/>
    </location>
</feature>
<dbReference type="InterPro" id="IPR042509">
    <property type="entry name" value="ZCCHC3"/>
</dbReference>
<dbReference type="GO" id="GO:0002218">
    <property type="term" value="P:activation of innate immune response"/>
    <property type="evidence" value="ECO:0007669"/>
    <property type="project" value="InterPro"/>
</dbReference>